<dbReference type="RefSeq" id="WP_147064058.1">
    <property type="nucleotide sequence ID" value="NZ_BAABDN010000001.1"/>
</dbReference>
<accession>A0A512T0A8</accession>
<evidence type="ECO:0000259" key="2">
    <source>
        <dbReference type="Pfam" id="PF13472"/>
    </source>
</evidence>
<proteinExistence type="predicted"/>
<dbReference type="Proteomes" id="UP000321793">
    <property type="component" value="Unassembled WGS sequence"/>
</dbReference>
<dbReference type="SUPFAM" id="SSF52266">
    <property type="entry name" value="SGNH hydrolase"/>
    <property type="match status" value="1"/>
</dbReference>
<dbReference type="OrthoDB" id="1828825at2"/>
<dbReference type="EMBL" id="BKBA01000008">
    <property type="protein sequence ID" value="GEQ13619.1"/>
    <property type="molecule type" value="Genomic_DNA"/>
</dbReference>
<dbReference type="Pfam" id="PF13472">
    <property type="entry name" value="Lipase_GDSL_2"/>
    <property type="match status" value="1"/>
</dbReference>
<feature type="chain" id="PRO_5038918267" evidence="1">
    <location>
        <begin position="26"/>
        <end position="407"/>
    </location>
</feature>
<evidence type="ECO:0000313" key="3">
    <source>
        <dbReference type="EMBL" id="GEQ13619.1"/>
    </source>
</evidence>
<dbReference type="GO" id="GO:0016787">
    <property type="term" value="F:hydrolase activity"/>
    <property type="evidence" value="ECO:0007669"/>
    <property type="project" value="UniProtKB-KW"/>
</dbReference>
<feature type="domain" description="SGNH hydrolase-type esterase" evidence="2">
    <location>
        <begin position="208"/>
        <end position="393"/>
    </location>
</feature>
<dbReference type="InterPro" id="IPR053140">
    <property type="entry name" value="GDSL_Rv0518-like"/>
</dbReference>
<evidence type="ECO:0000256" key="1">
    <source>
        <dbReference type="SAM" id="SignalP"/>
    </source>
</evidence>
<comment type="caution">
    <text evidence="3">The sequence shown here is derived from an EMBL/GenBank/DDBJ whole genome shotgun (WGS) entry which is preliminary data.</text>
</comment>
<dbReference type="InterPro" id="IPR013830">
    <property type="entry name" value="SGNH_hydro"/>
</dbReference>
<reference evidence="3 4" key="1">
    <citation type="submission" date="2019-07" db="EMBL/GenBank/DDBJ databases">
        <title>Whole genome shotgun sequence of Knoellia locipacati NBRC 109775.</title>
        <authorList>
            <person name="Hosoyama A."/>
            <person name="Uohara A."/>
            <person name="Ohji S."/>
            <person name="Ichikawa N."/>
        </authorList>
    </citation>
    <scope>NUCLEOTIDE SEQUENCE [LARGE SCALE GENOMIC DNA]</scope>
    <source>
        <strain evidence="3 4">NBRC 109775</strain>
    </source>
</reference>
<evidence type="ECO:0000313" key="4">
    <source>
        <dbReference type="Proteomes" id="UP000321793"/>
    </source>
</evidence>
<keyword evidence="3" id="KW-0378">Hydrolase</keyword>
<dbReference type="PANTHER" id="PTHR43784">
    <property type="entry name" value="GDSL-LIKE LIPASE/ACYLHYDROLASE, PUTATIVE (AFU_ORTHOLOGUE AFUA_2G00820)-RELATED"/>
    <property type="match status" value="1"/>
</dbReference>
<name>A0A512T0A8_9MICO</name>
<protein>
    <submittedName>
        <fullName evidence="3">SGNH hydrolase</fullName>
    </submittedName>
</protein>
<sequence length="407" mass="42816">MTFLSSPRTTVVAGVAAVVSSAAVALLPQPAPSTAGRPTNAVGTWGTAVDTTTFTLADQTVRNIVHTSVGGSGLRISLSNAFGSTPVTFDSVWVGHAGEGATIKAGTNRQLTFSEESSVTVPVGAEVLSDPLPGDLPAQSTLAVSIHVVGDAGTVSGHKLAHQTSWVSTTGDHASDESADAYPTPTGSYAWVESAVVETPQQVDTVVALGDSITDGDKSTPGTNSRWPDVLARRVLARPAPHQFGVMNEGISGNRVLADGSGVSAQARFDRDVLAQPDVRTVVVMEGVNDLRWDFATKPADLINAYRQLVARAHARGVCVVGGTITPWEGGSRWSARREAIRVQVNQWIRTTGEFDAVVDFDAAIRDPQRTTRMLPAYDSGDHLHPGDAGYRAMAAAVDLDDLECRR</sequence>
<keyword evidence="4" id="KW-1185">Reference proteome</keyword>
<dbReference type="AlphaFoldDB" id="A0A512T0A8"/>
<keyword evidence="1" id="KW-0732">Signal</keyword>
<feature type="signal peptide" evidence="1">
    <location>
        <begin position="1"/>
        <end position="25"/>
    </location>
</feature>
<dbReference type="PANTHER" id="PTHR43784:SF2">
    <property type="entry name" value="GDSL-LIKE LIPASE_ACYLHYDROLASE, PUTATIVE (AFU_ORTHOLOGUE AFUA_2G00820)-RELATED"/>
    <property type="match status" value="1"/>
</dbReference>
<dbReference type="InterPro" id="IPR036514">
    <property type="entry name" value="SGNH_hydro_sf"/>
</dbReference>
<gene>
    <name evidence="3" type="ORF">KLO01_16660</name>
</gene>
<organism evidence="3 4">
    <name type="scientific">Knoellia locipacati</name>
    <dbReference type="NCBI Taxonomy" id="882824"/>
    <lineage>
        <taxon>Bacteria</taxon>
        <taxon>Bacillati</taxon>
        <taxon>Actinomycetota</taxon>
        <taxon>Actinomycetes</taxon>
        <taxon>Micrococcales</taxon>
        <taxon>Intrasporangiaceae</taxon>
        <taxon>Knoellia</taxon>
    </lineage>
</organism>
<dbReference type="CDD" id="cd01830">
    <property type="entry name" value="XynE_like"/>
    <property type="match status" value="1"/>
</dbReference>
<dbReference type="Gene3D" id="3.40.50.1110">
    <property type="entry name" value="SGNH hydrolase"/>
    <property type="match status" value="1"/>
</dbReference>